<dbReference type="SUPFAM" id="SSF56436">
    <property type="entry name" value="C-type lectin-like"/>
    <property type="match status" value="1"/>
</dbReference>
<dbReference type="InterPro" id="IPR001309">
    <property type="entry name" value="Pept_C14_p20"/>
</dbReference>
<dbReference type="Proteomes" id="UP000271925">
    <property type="component" value="Unassembled WGS sequence"/>
</dbReference>
<reference evidence="3 4" key="1">
    <citation type="submission" date="2018-11" db="EMBL/GenBank/DDBJ databases">
        <authorList>
            <person name="Zhou Z."/>
            <person name="Wang G."/>
        </authorList>
    </citation>
    <scope>NUCLEOTIDE SEQUENCE [LARGE SCALE GENOMIC DNA]</scope>
    <source>
        <strain evidence="3 4">KCTC52004</strain>
    </source>
</reference>
<sequence length="568" mass="63287">MIRFEMVIFRIEILYPTHRMKYFLFLLLWSFSSLQAQPQRAFKPISNVNQPPTGRLALVIGNSTYAGQALPNAANDAQDMAAQLRQLGFEVILKLNLNQTELETVVSDFTQRLKKYEVGLFYFAGHGFEASDNLNYLMSVEVRSGLNETLAKRKSLSLNDVMSSMKEANSQTNILLVDACRNNPFRGWDRNAGSGLGAVNTPRGTIAFFAASPGQTASENAGQRNGLFTQELLTQLRQPNLELISIFKNTARAVTGKNTRQTPYQAGFITDDFYFKRTDAPTPPARQQATSKPVVDLEPVAMVNVAEGSFLMGSNKNEYEKPIHRVTLSSFRMAKFETTVAEFERFVEATEYKTDAEKGEGSYTINAGLIIPPSGIQYGLAKIQSGVNWRCDAYGKIRPRSEYNHPVIHVSWNDAVAYCEWLTLKTGRTYRLPTEAEWEYAARGGQQSRGTIYAGSNDFKEVGWLADKTQRTGTRAVGQTKPNELGLYDMSWNVSEWCSDFFEKGYYAISPGSNPTGPPVTDYRWRIVRGGCFGGNTNDPQSARVASRGSGIPNYGSYAHGFRVVSVP</sequence>
<dbReference type="InterPro" id="IPR029030">
    <property type="entry name" value="Caspase-like_dom_sf"/>
</dbReference>
<protein>
    <recommendedName>
        <fullName evidence="2">Caspase family p20 domain-containing protein</fullName>
    </recommendedName>
</protein>
<dbReference type="PANTHER" id="PTHR22576">
    <property type="entry name" value="MUCOSA ASSOCIATED LYMPHOID TISSUE LYMPHOMA TRANSLOCATION PROTEIN 1/PARACASPASE"/>
    <property type="match status" value="1"/>
</dbReference>
<dbReference type="InterPro" id="IPR042095">
    <property type="entry name" value="SUMF_sf"/>
</dbReference>
<dbReference type="Gene3D" id="3.40.50.1460">
    <property type="match status" value="1"/>
</dbReference>
<comment type="similarity">
    <text evidence="1">Belongs to the peptidase C14A family.</text>
</comment>
<proteinExistence type="inferred from homology"/>
<organism evidence="3 4">
    <name type="scientific">Larkinella rosea</name>
    <dbReference type="NCBI Taxonomy" id="2025312"/>
    <lineage>
        <taxon>Bacteria</taxon>
        <taxon>Pseudomonadati</taxon>
        <taxon>Bacteroidota</taxon>
        <taxon>Cytophagia</taxon>
        <taxon>Cytophagales</taxon>
        <taxon>Spirosomataceae</taxon>
        <taxon>Larkinella</taxon>
    </lineage>
</organism>
<accession>A0A3P1BH26</accession>
<dbReference type="Gene3D" id="3.90.1580.10">
    <property type="entry name" value="paralog of FGE (formylglycine-generating enzyme)"/>
    <property type="match status" value="1"/>
</dbReference>
<dbReference type="InterPro" id="IPR005532">
    <property type="entry name" value="SUMF_dom"/>
</dbReference>
<evidence type="ECO:0000256" key="1">
    <source>
        <dbReference type="ARBA" id="ARBA00010134"/>
    </source>
</evidence>
<feature type="domain" description="Caspase family p20" evidence="2">
    <location>
        <begin position="53"/>
        <end position="184"/>
    </location>
</feature>
<dbReference type="SUPFAM" id="SSF52129">
    <property type="entry name" value="Caspase-like"/>
    <property type="match status" value="1"/>
</dbReference>
<keyword evidence="4" id="KW-1185">Reference proteome</keyword>
<dbReference type="InterPro" id="IPR016187">
    <property type="entry name" value="CTDL_fold"/>
</dbReference>
<evidence type="ECO:0000259" key="2">
    <source>
        <dbReference type="PROSITE" id="PS50208"/>
    </source>
</evidence>
<dbReference type="InterPro" id="IPR011600">
    <property type="entry name" value="Pept_C14_caspase"/>
</dbReference>
<evidence type="ECO:0000313" key="3">
    <source>
        <dbReference type="EMBL" id="RRA99873.1"/>
    </source>
</evidence>
<dbReference type="SMART" id="SM00115">
    <property type="entry name" value="CASc"/>
    <property type="match status" value="1"/>
</dbReference>
<dbReference type="OrthoDB" id="1491336at2"/>
<dbReference type="PANTHER" id="PTHR22576:SF37">
    <property type="entry name" value="MUCOSA-ASSOCIATED LYMPHOID TISSUE LYMPHOMA TRANSLOCATION PROTEIN 1"/>
    <property type="match status" value="1"/>
</dbReference>
<dbReference type="AlphaFoldDB" id="A0A3P1BH26"/>
<name>A0A3P1BH26_9BACT</name>
<dbReference type="GO" id="GO:0004197">
    <property type="term" value="F:cysteine-type endopeptidase activity"/>
    <property type="evidence" value="ECO:0007669"/>
    <property type="project" value="InterPro"/>
</dbReference>
<dbReference type="Pfam" id="PF03781">
    <property type="entry name" value="FGE-sulfatase"/>
    <property type="match status" value="1"/>
</dbReference>
<dbReference type="InterPro" id="IPR052039">
    <property type="entry name" value="Caspase-related_regulators"/>
</dbReference>
<comment type="caution">
    <text evidence="3">The sequence shown here is derived from an EMBL/GenBank/DDBJ whole genome shotgun (WGS) entry which is preliminary data.</text>
</comment>
<evidence type="ECO:0000313" key="4">
    <source>
        <dbReference type="Proteomes" id="UP000271925"/>
    </source>
</evidence>
<dbReference type="PROSITE" id="PS50208">
    <property type="entry name" value="CASPASE_P20"/>
    <property type="match status" value="1"/>
</dbReference>
<gene>
    <name evidence="3" type="ORF">EHT25_24890</name>
</gene>
<dbReference type="Pfam" id="PF00656">
    <property type="entry name" value="Peptidase_C14"/>
    <property type="match status" value="1"/>
</dbReference>
<dbReference type="EMBL" id="RQJO01000011">
    <property type="protein sequence ID" value="RRA99873.1"/>
    <property type="molecule type" value="Genomic_DNA"/>
</dbReference>
<dbReference type="InterPro" id="IPR015917">
    <property type="entry name" value="Pept_C14A"/>
</dbReference>
<dbReference type="GO" id="GO:0006508">
    <property type="term" value="P:proteolysis"/>
    <property type="evidence" value="ECO:0007669"/>
    <property type="project" value="InterPro"/>
</dbReference>